<gene>
    <name evidence="1" type="ORF">B8V81_1590</name>
</gene>
<dbReference type="Proteomes" id="UP000234789">
    <property type="component" value="Unassembled WGS sequence"/>
</dbReference>
<organism evidence="1 2">
    <name type="scientific">Paenibacillus pasadenensis</name>
    <dbReference type="NCBI Taxonomy" id="217090"/>
    <lineage>
        <taxon>Bacteria</taxon>
        <taxon>Bacillati</taxon>
        <taxon>Bacillota</taxon>
        <taxon>Bacilli</taxon>
        <taxon>Bacillales</taxon>
        <taxon>Paenibacillaceae</taxon>
        <taxon>Paenibacillus</taxon>
    </lineage>
</organism>
<comment type="caution">
    <text evidence="1">The sequence shown here is derived from an EMBL/GenBank/DDBJ whole genome shotgun (WGS) entry which is preliminary data.</text>
</comment>
<sequence length="304" mass="34121">MPETAWRRRSYPRCSSAAVLAGDSLETTLIPALLLGSRTLVEQRQLSAVGTLTLLEGDLIEIEAEGPERFRLGESVWLTVESPSGSYRMATRVIGRRAKSLALLFPYERYRIMDEKRIHPRVEVNCPGRLLLDDERLKREPTRADLLRYRWSDELRHEGLDEALLEKLVRLMDEEDLHLLEEEERCRREKAARAEIVVSNISLEGVGFRAAGGMELECHGTVGAVLDLGFELSCTLEILWRQDAAGVLSYGARMSGFTAEGARQLRAFVLHEQMKQYYQVRRGLAADDGAAAGLEAAPGEDAEH</sequence>
<reference evidence="1 2" key="1">
    <citation type="submission" date="2017-05" db="EMBL/GenBank/DDBJ databases">
        <title>Functional genome analysis of Paenibacillus pasadenensis strain R16: insights on endophytic life style and antifungal activity.</title>
        <authorList>
            <person name="Passera A."/>
            <person name="Marcolungo L."/>
            <person name="Casati P."/>
            <person name="Brasca M."/>
            <person name="Quaglino F."/>
            <person name="Delledonne M."/>
        </authorList>
    </citation>
    <scope>NUCLEOTIDE SEQUENCE [LARGE SCALE GENOMIC DNA]</scope>
    <source>
        <strain evidence="1 2">R16</strain>
    </source>
</reference>
<dbReference type="EMBL" id="NFEZ01000003">
    <property type="protein sequence ID" value="PLT47366.1"/>
    <property type="molecule type" value="Genomic_DNA"/>
</dbReference>
<evidence type="ECO:0000313" key="2">
    <source>
        <dbReference type="Proteomes" id="UP000234789"/>
    </source>
</evidence>
<dbReference type="AlphaFoldDB" id="A0A2N5NAI4"/>
<evidence type="ECO:0000313" key="1">
    <source>
        <dbReference type="EMBL" id="PLT47366.1"/>
    </source>
</evidence>
<dbReference type="RefSeq" id="WP_101808079.1">
    <property type="nucleotide sequence ID" value="NZ_NFEZ01000003.1"/>
</dbReference>
<name>A0A2N5NAI4_9BACL</name>
<keyword evidence="2" id="KW-1185">Reference proteome</keyword>
<accession>A0A2N5NAI4</accession>
<proteinExistence type="predicted"/>
<protein>
    <recommendedName>
        <fullName evidence="3">PilZ domain-containing protein</fullName>
    </recommendedName>
</protein>
<evidence type="ECO:0008006" key="3">
    <source>
        <dbReference type="Google" id="ProtNLM"/>
    </source>
</evidence>